<dbReference type="AlphaFoldDB" id="A0A9X2C3H5"/>
<dbReference type="InterPro" id="IPR000515">
    <property type="entry name" value="MetI-like"/>
</dbReference>
<feature type="transmembrane region" description="Helical" evidence="7">
    <location>
        <begin position="12"/>
        <end position="33"/>
    </location>
</feature>
<keyword evidence="4 7" id="KW-0812">Transmembrane</keyword>
<keyword evidence="6 7" id="KW-0472">Membrane</keyword>
<evidence type="ECO:0000256" key="2">
    <source>
        <dbReference type="ARBA" id="ARBA00022448"/>
    </source>
</evidence>
<dbReference type="PANTHER" id="PTHR32243">
    <property type="entry name" value="MALTOSE TRANSPORT SYSTEM PERMEASE-RELATED"/>
    <property type="match status" value="1"/>
</dbReference>
<keyword evidence="2 7" id="KW-0813">Transport</keyword>
<dbReference type="EMBL" id="JAJLJH010000005">
    <property type="protein sequence ID" value="MCK9687545.1"/>
    <property type="molecule type" value="Genomic_DNA"/>
</dbReference>
<dbReference type="InterPro" id="IPR035906">
    <property type="entry name" value="MetI-like_sf"/>
</dbReference>
<evidence type="ECO:0000256" key="6">
    <source>
        <dbReference type="ARBA" id="ARBA00023136"/>
    </source>
</evidence>
<name>A0A9X2C3H5_9BURK</name>
<comment type="similarity">
    <text evidence="7">Belongs to the binding-protein-dependent transport system permease family.</text>
</comment>
<keyword evidence="3" id="KW-1003">Cell membrane</keyword>
<dbReference type="PANTHER" id="PTHR32243:SF18">
    <property type="entry name" value="INNER MEMBRANE ABC TRANSPORTER PERMEASE PROTEIN YCJP"/>
    <property type="match status" value="1"/>
</dbReference>
<feature type="transmembrane region" description="Helical" evidence="7">
    <location>
        <begin position="146"/>
        <end position="165"/>
    </location>
</feature>
<feature type="transmembrane region" description="Helical" evidence="7">
    <location>
        <begin position="107"/>
        <end position="126"/>
    </location>
</feature>
<comment type="subcellular location">
    <subcellularLocation>
        <location evidence="1 7">Cell membrane</location>
        <topology evidence="1 7">Multi-pass membrane protein</topology>
    </subcellularLocation>
</comment>
<evidence type="ECO:0000256" key="4">
    <source>
        <dbReference type="ARBA" id="ARBA00022692"/>
    </source>
</evidence>
<keyword evidence="5 7" id="KW-1133">Transmembrane helix</keyword>
<accession>A0A9X2C3H5</accession>
<protein>
    <submittedName>
        <fullName evidence="9">Carbohydrate ABC transporter permease</fullName>
    </submittedName>
</protein>
<organism evidence="9 10">
    <name type="scientific">Scleromatobacter humisilvae</name>
    <dbReference type="NCBI Taxonomy" id="2897159"/>
    <lineage>
        <taxon>Bacteria</taxon>
        <taxon>Pseudomonadati</taxon>
        <taxon>Pseudomonadota</taxon>
        <taxon>Betaproteobacteria</taxon>
        <taxon>Burkholderiales</taxon>
        <taxon>Sphaerotilaceae</taxon>
        <taxon>Scleromatobacter</taxon>
    </lineage>
</organism>
<dbReference type="PROSITE" id="PS50928">
    <property type="entry name" value="ABC_TM1"/>
    <property type="match status" value="1"/>
</dbReference>
<evidence type="ECO:0000259" key="8">
    <source>
        <dbReference type="PROSITE" id="PS50928"/>
    </source>
</evidence>
<evidence type="ECO:0000313" key="9">
    <source>
        <dbReference type="EMBL" id="MCK9687545.1"/>
    </source>
</evidence>
<dbReference type="CDD" id="cd06261">
    <property type="entry name" value="TM_PBP2"/>
    <property type="match status" value="1"/>
</dbReference>
<feature type="transmembrane region" description="Helical" evidence="7">
    <location>
        <begin position="246"/>
        <end position="264"/>
    </location>
</feature>
<sequence>MKRKTSQRLLNLLVWAIVALTLSPVAFMVYASLSDYNDVVTGNLVNASFTPHWSNYREMWVNVDFLAFLRNSLVICGFTTLFSTILAALAAYSLARFRFRGNHPFSVAVSTTQVIPGMLFFLPLYMLYIQIDDAGIPMMNTYHGMIFLYTAMFTPASIWIMRGFFVTIPRELEEAAIIDGCSRLGAFVRIVLPISAPGIIATASFVFLLAWDEVFFAWVLTSSTDVQTVPVGLRLYMGQHATRYDLMMAAAVVSVIPVLVTFFASQRWFIKGLAAGAVKG</sequence>
<comment type="caution">
    <text evidence="9">The sequence shown here is derived from an EMBL/GenBank/DDBJ whole genome shotgun (WGS) entry which is preliminary data.</text>
</comment>
<dbReference type="RefSeq" id="WP_275683589.1">
    <property type="nucleotide sequence ID" value="NZ_JAJLJH010000005.1"/>
</dbReference>
<evidence type="ECO:0000256" key="3">
    <source>
        <dbReference type="ARBA" id="ARBA00022475"/>
    </source>
</evidence>
<dbReference type="GO" id="GO:0005886">
    <property type="term" value="C:plasma membrane"/>
    <property type="evidence" value="ECO:0007669"/>
    <property type="project" value="UniProtKB-SubCell"/>
</dbReference>
<dbReference type="SUPFAM" id="SSF161098">
    <property type="entry name" value="MetI-like"/>
    <property type="match status" value="1"/>
</dbReference>
<dbReference type="GO" id="GO:0055085">
    <property type="term" value="P:transmembrane transport"/>
    <property type="evidence" value="ECO:0007669"/>
    <property type="project" value="InterPro"/>
</dbReference>
<keyword evidence="10" id="KW-1185">Reference proteome</keyword>
<dbReference type="Proteomes" id="UP001139353">
    <property type="component" value="Unassembled WGS sequence"/>
</dbReference>
<proteinExistence type="inferred from homology"/>
<evidence type="ECO:0000256" key="5">
    <source>
        <dbReference type="ARBA" id="ARBA00022989"/>
    </source>
</evidence>
<evidence type="ECO:0000256" key="7">
    <source>
        <dbReference type="RuleBase" id="RU363032"/>
    </source>
</evidence>
<feature type="transmembrane region" description="Helical" evidence="7">
    <location>
        <begin position="186"/>
        <end position="211"/>
    </location>
</feature>
<feature type="transmembrane region" description="Helical" evidence="7">
    <location>
        <begin position="72"/>
        <end position="95"/>
    </location>
</feature>
<dbReference type="Pfam" id="PF00528">
    <property type="entry name" value="BPD_transp_1"/>
    <property type="match status" value="1"/>
</dbReference>
<dbReference type="Gene3D" id="1.10.3720.10">
    <property type="entry name" value="MetI-like"/>
    <property type="match status" value="1"/>
</dbReference>
<evidence type="ECO:0000256" key="1">
    <source>
        <dbReference type="ARBA" id="ARBA00004651"/>
    </source>
</evidence>
<feature type="domain" description="ABC transmembrane type-1" evidence="8">
    <location>
        <begin position="69"/>
        <end position="265"/>
    </location>
</feature>
<reference evidence="9" key="1">
    <citation type="submission" date="2021-11" db="EMBL/GenBank/DDBJ databases">
        <title>BS-T2-15 a new species belonging to the Comamonadaceae family isolated from the soil of a French oak forest.</title>
        <authorList>
            <person name="Mieszkin S."/>
            <person name="Alain K."/>
        </authorList>
    </citation>
    <scope>NUCLEOTIDE SEQUENCE</scope>
    <source>
        <strain evidence="9">BS-T2-15</strain>
    </source>
</reference>
<dbReference type="InterPro" id="IPR050901">
    <property type="entry name" value="BP-dep_ABC_trans_perm"/>
</dbReference>
<gene>
    <name evidence="9" type="ORF">LPC04_17720</name>
</gene>
<evidence type="ECO:0000313" key="10">
    <source>
        <dbReference type="Proteomes" id="UP001139353"/>
    </source>
</evidence>